<dbReference type="Proteomes" id="UP000069940">
    <property type="component" value="Unassembled WGS sequence"/>
</dbReference>
<dbReference type="InterPro" id="IPR036164">
    <property type="entry name" value="bL21-like_sf"/>
</dbReference>
<dbReference type="PANTHER" id="PTHR21349">
    <property type="entry name" value="50S RIBOSOMAL PROTEIN L21"/>
    <property type="match status" value="1"/>
</dbReference>
<dbReference type="GeneID" id="109415954"/>
<evidence type="ECO:0000256" key="3">
    <source>
        <dbReference type="ARBA" id="ARBA00023274"/>
    </source>
</evidence>
<keyword evidence="6" id="KW-1185">Reference proteome</keyword>
<keyword evidence="2" id="KW-0689">Ribosomal protein</keyword>
<name>A0ABM1ZCT0_AEDAL</name>
<reference evidence="5" key="2">
    <citation type="submission" date="2025-05" db="UniProtKB">
        <authorList>
            <consortium name="EnsemblMetazoa"/>
        </authorList>
    </citation>
    <scope>IDENTIFICATION</scope>
    <source>
        <strain evidence="5">Foshan</strain>
    </source>
</reference>
<evidence type="ECO:0000256" key="2">
    <source>
        <dbReference type="ARBA" id="ARBA00022980"/>
    </source>
</evidence>
<dbReference type="RefSeq" id="XP_019545468.3">
    <property type="nucleotide sequence ID" value="XM_019689923.3"/>
</dbReference>
<dbReference type="NCBIfam" id="TIGR00061">
    <property type="entry name" value="L21"/>
    <property type="match status" value="1"/>
</dbReference>
<dbReference type="Pfam" id="PF00829">
    <property type="entry name" value="Ribosomal_L21p"/>
    <property type="match status" value="1"/>
</dbReference>
<proteinExistence type="inferred from homology"/>
<keyword evidence="3" id="KW-0687">Ribonucleoprotein</keyword>
<dbReference type="EnsemblMetazoa" id="AALFPA23_017297.R25223">
    <property type="protein sequence ID" value="AALFPA23_017297.P25223"/>
    <property type="gene ID" value="AALFPA23_017297"/>
</dbReference>
<evidence type="ECO:0000313" key="5">
    <source>
        <dbReference type="EnsemblMetazoa" id="AALFPA23_017297.P25223"/>
    </source>
</evidence>
<dbReference type="InterPro" id="IPR028909">
    <property type="entry name" value="bL21-like"/>
</dbReference>
<evidence type="ECO:0000256" key="4">
    <source>
        <dbReference type="ARBA" id="ARBA00044129"/>
    </source>
</evidence>
<accession>A0ABM1ZCT0</accession>
<dbReference type="InterPro" id="IPR001787">
    <property type="entry name" value="Ribosomal_bL21"/>
</dbReference>
<evidence type="ECO:0000256" key="1">
    <source>
        <dbReference type="ARBA" id="ARBA00008563"/>
    </source>
</evidence>
<dbReference type="PANTHER" id="PTHR21349:SF0">
    <property type="entry name" value="LARGE RIBOSOMAL SUBUNIT PROTEIN BL21M"/>
    <property type="match status" value="1"/>
</dbReference>
<protein>
    <recommendedName>
        <fullName evidence="4">Large ribosomal subunit protein bL21m</fullName>
    </recommendedName>
</protein>
<sequence length="204" mass="22575">MMLNRLTSLFRVPCTNLITNVLRTAAIPASRLQFPAVAGLPPASSLLSRLNSSLVSSQQSGAALEDVNKQVQSGTEGRLFAVVQLCGKQFKITSGDVIIVEGYWPPTNGDQIRLDKVLLAGGKDFSLVGRPLVPQGLVEVRATIIEKSLSHTKTHFRKKRRKQYMRINFFRTQQTMIRINSIEVSSEGLNNQSQVGASDVERFY</sequence>
<dbReference type="SUPFAM" id="SSF141091">
    <property type="entry name" value="L21p-like"/>
    <property type="match status" value="1"/>
</dbReference>
<reference evidence="6" key="1">
    <citation type="journal article" date="2015" name="Proc. Natl. Acad. Sci. U.S.A.">
        <title>Genome sequence of the Asian Tiger mosquito, Aedes albopictus, reveals insights into its biology, genetics, and evolution.</title>
        <authorList>
            <person name="Chen X.G."/>
            <person name="Jiang X."/>
            <person name="Gu J."/>
            <person name="Xu M."/>
            <person name="Wu Y."/>
            <person name="Deng Y."/>
            <person name="Zhang C."/>
            <person name="Bonizzoni M."/>
            <person name="Dermauw W."/>
            <person name="Vontas J."/>
            <person name="Armbruster P."/>
            <person name="Huang X."/>
            <person name="Yang Y."/>
            <person name="Zhang H."/>
            <person name="He W."/>
            <person name="Peng H."/>
            <person name="Liu Y."/>
            <person name="Wu K."/>
            <person name="Chen J."/>
            <person name="Lirakis M."/>
            <person name="Topalis P."/>
            <person name="Van Leeuwen T."/>
            <person name="Hall A.B."/>
            <person name="Jiang X."/>
            <person name="Thorpe C."/>
            <person name="Mueller R.L."/>
            <person name="Sun C."/>
            <person name="Waterhouse R.M."/>
            <person name="Yan G."/>
            <person name="Tu Z.J."/>
            <person name="Fang X."/>
            <person name="James A.A."/>
        </authorList>
    </citation>
    <scope>NUCLEOTIDE SEQUENCE [LARGE SCALE GENOMIC DNA]</scope>
    <source>
        <strain evidence="6">Foshan</strain>
    </source>
</reference>
<organism evidence="5 6">
    <name type="scientific">Aedes albopictus</name>
    <name type="common">Asian tiger mosquito</name>
    <name type="synonym">Stegomyia albopicta</name>
    <dbReference type="NCBI Taxonomy" id="7160"/>
    <lineage>
        <taxon>Eukaryota</taxon>
        <taxon>Metazoa</taxon>
        <taxon>Ecdysozoa</taxon>
        <taxon>Arthropoda</taxon>
        <taxon>Hexapoda</taxon>
        <taxon>Insecta</taxon>
        <taxon>Pterygota</taxon>
        <taxon>Neoptera</taxon>
        <taxon>Endopterygota</taxon>
        <taxon>Diptera</taxon>
        <taxon>Nematocera</taxon>
        <taxon>Culicoidea</taxon>
        <taxon>Culicidae</taxon>
        <taxon>Culicinae</taxon>
        <taxon>Aedini</taxon>
        <taxon>Aedes</taxon>
        <taxon>Stegomyia</taxon>
    </lineage>
</organism>
<comment type="similarity">
    <text evidence="1">Belongs to the bacterial ribosomal protein bL21 family.</text>
</comment>
<evidence type="ECO:0000313" key="6">
    <source>
        <dbReference type="Proteomes" id="UP000069940"/>
    </source>
</evidence>